<evidence type="ECO:0000256" key="4">
    <source>
        <dbReference type="ARBA" id="ARBA00023136"/>
    </source>
</evidence>
<dbReference type="Proteomes" id="UP000024635">
    <property type="component" value="Unassembled WGS sequence"/>
</dbReference>
<dbReference type="EMBL" id="JARK01001386">
    <property type="protein sequence ID" value="EYC11701.1"/>
    <property type="molecule type" value="Genomic_DNA"/>
</dbReference>
<proteinExistence type="predicted"/>
<keyword evidence="4 5" id="KW-0472">Membrane</keyword>
<protein>
    <recommendedName>
        <fullName evidence="8">7TM GPCR serpentine receptor class x (Srx) domain-containing protein</fullName>
    </recommendedName>
</protein>
<reference evidence="7" key="1">
    <citation type="journal article" date="2015" name="Nat. Genet.">
        <title>The genome and transcriptome of the zoonotic hookworm Ancylostoma ceylanicum identify infection-specific gene families.</title>
        <authorList>
            <person name="Schwarz E.M."/>
            <person name="Hu Y."/>
            <person name="Antoshechkin I."/>
            <person name="Miller M.M."/>
            <person name="Sternberg P.W."/>
            <person name="Aroian R.V."/>
        </authorList>
    </citation>
    <scope>NUCLEOTIDE SEQUENCE</scope>
    <source>
        <strain evidence="7">HY135</strain>
    </source>
</reference>
<evidence type="ECO:0000256" key="1">
    <source>
        <dbReference type="ARBA" id="ARBA00004141"/>
    </source>
</evidence>
<evidence type="ECO:0000313" key="7">
    <source>
        <dbReference type="Proteomes" id="UP000024635"/>
    </source>
</evidence>
<dbReference type="InterPro" id="IPR019408">
    <property type="entry name" value="7TM_GPCR_serpentine_rcpt_Srab"/>
</dbReference>
<dbReference type="PANTHER" id="PTHR31357">
    <property type="entry name" value="SERPENTINE RECEPTOR CLASS ALPHA-10"/>
    <property type="match status" value="1"/>
</dbReference>
<evidence type="ECO:0000256" key="5">
    <source>
        <dbReference type="SAM" id="Phobius"/>
    </source>
</evidence>
<dbReference type="AlphaFoldDB" id="A0A016U9T5"/>
<keyword evidence="2 5" id="KW-0812">Transmembrane</keyword>
<evidence type="ECO:0000256" key="3">
    <source>
        <dbReference type="ARBA" id="ARBA00022989"/>
    </source>
</evidence>
<comment type="subcellular location">
    <subcellularLocation>
        <location evidence="1">Membrane</location>
        <topology evidence="1">Multi-pass membrane protein</topology>
    </subcellularLocation>
</comment>
<dbReference type="GO" id="GO:0004984">
    <property type="term" value="F:olfactory receptor activity"/>
    <property type="evidence" value="ECO:0007669"/>
    <property type="project" value="TreeGrafter"/>
</dbReference>
<dbReference type="Pfam" id="PF10292">
    <property type="entry name" value="7TM_GPCR_Srab"/>
    <property type="match status" value="1"/>
</dbReference>
<evidence type="ECO:0008006" key="8">
    <source>
        <dbReference type="Google" id="ProtNLM"/>
    </source>
</evidence>
<dbReference type="PANTHER" id="PTHR31357:SF18">
    <property type="entry name" value="SERPENTINE RECEPTOR, CLASS T"/>
    <property type="match status" value="1"/>
</dbReference>
<gene>
    <name evidence="6" type="primary">Acey_s0050.g2054</name>
    <name evidence="6" type="ORF">Y032_0050g2054</name>
</gene>
<accession>A0A016U9T5</accession>
<keyword evidence="7" id="KW-1185">Reference proteome</keyword>
<organism evidence="6 7">
    <name type="scientific">Ancylostoma ceylanicum</name>
    <dbReference type="NCBI Taxonomy" id="53326"/>
    <lineage>
        <taxon>Eukaryota</taxon>
        <taxon>Metazoa</taxon>
        <taxon>Ecdysozoa</taxon>
        <taxon>Nematoda</taxon>
        <taxon>Chromadorea</taxon>
        <taxon>Rhabditida</taxon>
        <taxon>Rhabditina</taxon>
        <taxon>Rhabditomorpha</taxon>
        <taxon>Strongyloidea</taxon>
        <taxon>Ancylostomatidae</taxon>
        <taxon>Ancylostomatinae</taxon>
        <taxon>Ancylostoma</taxon>
    </lineage>
</organism>
<evidence type="ECO:0000313" key="6">
    <source>
        <dbReference type="EMBL" id="EYC11701.1"/>
    </source>
</evidence>
<dbReference type="GO" id="GO:0016020">
    <property type="term" value="C:membrane"/>
    <property type="evidence" value="ECO:0007669"/>
    <property type="project" value="UniProtKB-SubCell"/>
</dbReference>
<name>A0A016U9T5_9BILA</name>
<keyword evidence="3 5" id="KW-1133">Transmembrane helix</keyword>
<comment type="caution">
    <text evidence="6">The sequence shown here is derived from an EMBL/GenBank/DDBJ whole genome shotgun (WGS) entry which is preliminary data.</text>
</comment>
<dbReference type="InterPro" id="IPR051080">
    <property type="entry name" value="Nematode_rcpt-like_serp_alpha"/>
</dbReference>
<feature type="transmembrane region" description="Helical" evidence="5">
    <location>
        <begin position="17"/>
        <end position="37"/>
    </location>
</feature>
<feature type="transmembrane region" description="Helical" evidence="5">
    <location>
        <begin position="49"/>
        <end position="71"/>
    </location>
</feature>
<evidence type="ECO:0000256" key="2">
    <source>
        <dbReference type="ARBA" id="ARBA00022692"/>
    </source>
</evidence>
<sequence>MDCSDAADFAHYIPQRIIIFFQLLLCIFSIVVNLLFVKHCRSDLFFHCNCRLLIWMIVITNIVHSFCLAILQGTHLIKIFTATEPCQILVPATFCYLNEE</sequence>